<organism evidence="2 3">
    <name type="scientific">Rattus norvegicus</name>
    <name type="common">Rat</name>
    <dbReference type="NCBI Taxonomy" id="10116"/>
    <lineage>
        <taxon>Eukaryota</taxon>
        <taxon>Metazoa</taxon>
        <taxon>Chordata</taxon>
        <taxon>Craniata</taxon>
        <taxon>Vertebrata</taxon>
        <taxon>Euteleostomi</taxon>
        <taxon>Mammalia</taxon>
        <taxon>Eutheria</taxon>
        <taxon>Euarchontoglires</taxon>
        <taxon>Glires</taxon>
        <taxon>Rodentia</taxon>
        <taxon>Myomorpha</taxon>
        <taxon>Muroidea</taxon>
        <taxon>Muridae</taxon>
        <taxon>Murinae</taxon>
        <taxon>Rattus</taxon>
    </lineage>
</organism>
<feature type="compositionally biased region" description="Basic and acidic residues" evidence="1">
    <location>
        <begin position="26"/>
        <end position="54"/>
    </location>
</feature>
<feature type="region of interest" description="Disordered" evidence="1">
    <location>
        <begin position="1"/>
        <end position="79"/>
    </location>
</feature>
<dbReference type="AlphaFoldDB" id="A6IKC9"/>
<dbReference type="EMBL" id="CH473963">
    <property type="protein sequence ID" value="EDM00177.1"/>
    <property type="molecule type" value="Genomic_DNA"/>
</dbReference>
<sequence>MLCRHSEQSDRVEFFPATNATRKKAKLDNKSQETERETYSKDKREKPMEEKMAEIEDPQQGSVEQIWPRDTGWKKGIAA</sequence>
<feature type="compositionally biased region" description="Basic and acidic residues" evidence="1">
    <location>
        <begin position="1"/>
        <end position="13"/>
    </location>
</feature>
<evidence type="ECO:0000256" key="1">
    <source>
        <dbReference type="SAM" id="MobiDB-lite"/>
    </source>
</evidence>
<name>A6IKC9_RAT</name>
<evidence type="ECO:0000313" key="2">
    <source>
        <dbReference type="EMBL" id="EDM00177.1"/>
    </source>
</evidence>
<dbReference type="Proteomes" id="UP000234681">
    <property type="component" value="Chromosome 14"/>
</dbReference>
<accession>A6IKC9</accession>
<gene>
    <name evidence="2" type="ORF">rCG_36160</name>
</gene>
<evidence type="ECO:0000313" key="3">
    <source>
        <dbReference type="Proteomes" id="UP000234681"/>
    </source>
</evidence>
<reference evidence="3" key="1">
    <citation type="submission" date="2005-09" db="EMBL/GenBank/DDBJ databases">
        <authorList>
            <person name="Mural R.J."/>
            <person name="Li P.W."/>
            <person name="Adams M.D."/>
            <person name="Amanatides P.G."/>
            <person name="Baden-Tillson H."/>
            <person name="Barnstead M."/>
            <person name="Chin S.H."/>
            <person name="Dew I."/>
            <person name="Evans C.A."/>
            <person name="Ferriera S."/>
            <person name="Flanigan M."/>
            <person name="Fosler C."/>
            <person name="Glodek A."/>
            <person name="Gu Z."/>
            <person name="Holt R.A."/>
            <person name="Jennings D."/>
            <person name="Kraft C.L."/>
            <person name="Lu F."/>
            <person name="Nguyen T."/>
            <person name="Nusskern D.R."/>
            <person name="Pfannkoch C.M."/>
            <person name="Sitter C."/>
            <person name="Sutton G.G."/>
            <person name="Venter J.C."/>
            <person name="Wang Z."/>
            <person name="Woodage T."/>
            <person name="Zheng X.H."/>
            <person name="Zhong F."/>
        </authorList>
    </citation>
    <scope>NUCLEOTIDE SEQUENCE [LARGE SCALE GENOMIC DNA]</scope>
    <source>
        <strain>BN</strain>
        <strain evidence="3">Sprague-Dawley</strain>
    </source>
</reference>
<protein>
    <submittedName>
        <fullName evidence="2">RCG36160</fullName>
    </submittedName>
</protein>
<proteinExistence type="predicted"/>